<proteinExistence type="predicted"/>
<keyword evidence="4" id="KW-1185">Reference proteome</keyword>
<dbReference type="InterPro" id="IPR012349">
    <property type="entry name" value="Split_barrel_FMN-bd"/>
</dbReference>
<dbReference type="GO" id="GO:0005829">
    <property type="term" value="C:cytosol"/>
    <property type="evidence" value="ECO:0007669"/>
    <property type="project" value="TreeGrafter"/>
</dbReference>
<dbReference type="InterPro" id="IPR019965">
    <property type="entry name" value="PPOX_F420-dep_Rv2061_put"/>
</dbReference>
<accession>H0E9V5</accession>
<dbReference type="PANTHER" id="PTHR35176">
    <property type="entry name" value="HEME OXYGENASE HI_0854-RELATED"/>
    <property type="match status" value="1"/>
</dbReference>
<dbReference type="EMBL" id="AGUD01000270">
    <property type="protein sequence ID" value="EHN09548.1"/>
    <property type="molecule type" value="Genomic_DNA"/>
</dbReference>
<sequence length="169" mass="18634">MPVRLPDRIARPLIKGAKRPMEGSRSSKAASVLDLPVEHGDFAALEGHKHVLLVTYKRDGGAVPTPVWFARDGERLYVWTEVEAFKAKRVRRDPRALLAPCSPIGAPLGPPIAARGRVLEAAAERDHAAQVIRRRWGIGRRLFERLSRPLTEVHYLEFVPAGEDAGPGA</sequence>
<dbReference type="InterPro" id="IPR011576">
    <property type="entry name" value="Pyridox_Oxase_N"/>
</dbReference>
<comment type="caution">
    <text evidence="3">The sequence shown here is derived from an EMBL/GenBank/DDBJ whole genome shotgun (WGS) entry which is preliminary data.</text>
</comment>
<feature type="domain" description="Pyridoxamine 5'-phosphate oxidase N-terminal" evidence="2">
    <location>
        <begin position="44"/>
        <end position="137"/>
    </location>
</feature>
<dbReference type="SUPFAM" id="SSF50475">
    <property type="entry name" value="FMN-binding split barrel"/>
    <property type="match status" value="1"/>
</dbReference>
<evidence type="ECO:0000313" key="4">
    <source>
        <dbReference type="Proteomes" id="UP000005143"/>
    </source>
</evidence>
<gene>
    <name evidence="3" type="ORF">PAI11_36280</name>
</gene>
<dbReference type="Proteomes" id="UP000005143">
    <property type="component" value="Unassembled WGS sequence"/>
</dbReference>
<evidence type="ECO:0000256" key="1">
    <source>
        <dbReference type="ARBA" id="ARBA00023002"/>
    </source>
</evidence>
<dbReference type="RefSeq" id="WP_007577890.1">
    <property type="nucleotide sequence ID" value="NZ_AGUD01000270.1"/>
</dbReference>
<dbReference type="GO" id="GO:0070967">
    <property type="term" value="F:coenzyme F420 binding"/>
    <property type="evidence" value="ECO:0007669"/>
    <property type="project" value="TreeGrafter"/>
</dbReference>
<evidence type="ECO:0000259" key="2">
    <source>
        <dbReference type="Pfam" id="PF01243"/>
    </source>
</evidence>
<keyword evidence="1" id="KW-0560">Oxidoreductase</keyword>
<dbReference type="InterPro" id="IPR052019">
    <property type="entry name" value="F420H2_bilvrd_red/Heme_oxyg"/>
</dbReference>
<dbReference type="PATRIC" id="fig|1097667.3.peg.3596"/>
<dbReference type="NCBIfam" id="TIGR03666">
    <property type="entry name" value="Rv2061_F420"/>
    <property type="match status" value="1"/>
</dbReference>
<organism evidence="3 4">
    <name type="scientific">Patulibacter medicamentivorans</name>
    <dbReference type="NCBI Taxonomy" id="1097667"/>
    <lineage>
        <taxon>Bacteria</taxon>
        <taxon>Bacillati</taxon>
        <taxon>Actinomycetota</taxon>
        <taxon>Thermoleophilia</taxon>
        <taxon>Solirubrobacterales</taxon>
        <taxon>Patulibacteraceae</taxon>
        <taxon>Patulibacter</taxon>
    </lineage>
</organism>
<reference evidence="3 4" key="1">
    <citation type="journal article" date="2013" name="Biodegradation">
        <title>Quantitative proteomic analysis of ibuprofen-degrading Patulibacter sp. strain I11.</title>
        <authorList>
            <person name="Almeida B."/>
            <person name="Kjeldal H."/>
            <person name="Lolas I."/>
            <person name="Knudsen A.D."/>
            <person name="Carvalho G."/>
            <person name="Nielsen K.L."/>
            <person name="Barreto Crespo M.T."/>
            <person name="Stensballe A."/>
            <person name="Nielsen J.L."/>
        </authorList>
    </citation>
    <scope>NUCLEOTIDE SEQUENCE [LARGE SCALE GENOMIC DNA]</scope>
    <source>
        <strain evidence="3 4">I11</strain>
    </source>
</reference>
<name>H0E9V5_9ACTN</name>
<evidence type="ECO:0000313" key="3">
    <source>
        <dbReference type="EMBL" id="EHN09548.1"/>
    </source>
</evidence>
<dbReference type="AlphaFoldDB" id="H0E9V5"/>
<dbReference type="PANTHER" id="PTHR35176:SF11">
    <property type="entry name" value="PYRIDOXAMINE 5'-PHOSPHATE OXIDASE FAMILY PROTEIN"/>
    <property type="match status" value="1"/>
</dbReference>
<dbReference type="GO" id="GO:0016627">
    <property type="term" value="F:oxidoreductase activity, acting on the CH-CH group of donors"/>
    <property type="evidence" value="ECO:0007669"/>
    <property type="project" value="TreeGrafter"/>
</dbReference>
<protein>
    <recommendedName>
        <fullName evidence="2">Pyridoxamine 5'-phosphate oxidase N-terminal domain-containing protein</fullName>
    </recommendedName>
</protein>
<dbReference type="Gene3D" id="2.30.110.10">
    <property type="entry name" value="Electron Transport, Fmn-binding Protein, Chain A"/>
    <property type="match status" value="1"/>
</dbReference>
<dbReference type="Pfam" id="PF01243">
    <property type="entry name" value="PNPOx_N"/>
    <property type="match status" value="1"/>
</dbReference>